<organism evidence="1 2">
    <name type="scientific">Roridomyces roridus</name>
    <dbReference type="NCBI Taxonomy" id="1738132"/>
    <lineage>
        <taxon>Eukaryota</taxon>
        <taxon>Fungi</taxon>
        <taxon>Dikarya</taxon>
        <taxon>Basidiomycota</taxon>
        <taxon>Agaricomycotina</taxon>
        <taxon>Agaricomycetes</taxon>
        <taxon>Agaricomycetidae</taxon>
        <taxon>Agaricales</taxon>
        <taxon>Marasmiineae</taxon>
        <taxon>Mycenaceae</taxon>
        <taxon>Roridomyces</taxon>
    </lineage>
</organism>
<dbReference type="Proteomes" id="UP001221142">
    <property type="component" value="Unassembled WGS sequence"/>
</dbReference>
<dbReference type="EMBL" id="JARKIF010000001">
    <property type="protein sequence ID" value="KAJ7649974.1"/>
    <property type="molecule type" value="Genomic_DNA"/>
</dbReference>
<evidence type="ECO:0000313" key="1">
    <source>
        <dbReference type="EMBL" id="KAJ7649974.1"/>
    </source>
</evidence>
<reference evidence="1" key="1">
    <citation type="submission" date="2023-03" db="EMBL/GenBank/DDBJ databases">
        <title>Massive genome expansion in bonnet fungi (Mycena s.s.) driven by repeated elements and novel gene families across ecological guilds.</title>
        <authorList>
            <consortium name="Lawrence Berkeley National Laboratory"/>
            <person name="Harder C.B."/>
            <person name="Miyauchi S."/>
            <person name="Viragh M."/>
            <person name="Kuo A."/>
            <person name="Thoen E."/>
            <person name="Andreopoulos B."/>
            <person name="Lu D."/>
            <person name="Skrede I."/>
            <person name="Drula E."/>
            <person name="Henrissat B."/>
            <person name="Morin E."/>
            <person name="Kohler A."/>
            <person name="Barry K."/>
            <person name="LaButti K."/>
            <person name="Morin E."/>
            <person name="Salamov A."/>
            <person name="Lipzen A."/>
            <person name="Mereny Z."/>
            <person name="Hegedus B."/>
            <person name="Baldrian P."/>
            <person name="Stursova M."/>
            <person name="Weitz H."/>
            <person name="Taylor A."/>
            <person name="Grigoriev I.V."/>
            <person name="Nagy L.G."/>
            <person name="Martin F."/>
            <person name="Kauserud H."/>
        </authorList>
    </citation>
    <scope>NUCLEOTIDE SEQUENCE</scope>
    <source>
        <strain evidence="1">9284</strain>
    </source>
</reference>
<dbReference type="AlphaFoldDB" id="A0AAD7CID1"/>
<evidence type="ECO:0000313" key="2">
    <source>
        <dbReference type="Proteomes" id="UP001221142"/>
    </source>
</evidence>
<protein>
    <submittedName>
        <fullName evidence="1">Uncharacterized protein</fullName>
    </submittedName>
</protein>
<sequence length="167" mass="18958">HFTQKSLPFSVIASHIRLGRKYDLQEFLQAMVQRLTHENPRTLEEYDLLRMPDGRYPPTLVDWYPGLIVDLLALARENNLFALLPCAYLRLLSSTLSNKAELLTGIGRPDGSLAKLSPEDQRVCILGQTELTRRQWEAQHTFGWVAQKNAVPDPQTAHTILRAQTPG</sequence>
<gene>
    <name evidence="1" type="ORF">FB45DRAFT_730788</name>
</gene>
<comment type="caution">
    <text evidence="1">The sequence shown here is derived from an EMBL/GenBank/DDBJ whole genome shotgun (WGS) entry which is preliminary data.</text>
</comment>
<proteinExistence type="predicted"/>
<keyword evidence="2" id="KW-1185">Reference proteome</keyword>
<name>A0AAD7CID1_9AGAR</name>
<accession>A0AAD7CID1</accession>
<feature type="non-terminal residue" evidence="1">
    <location>
        <position position="167"/>
    </location>
</feature>